<reference evidence="2 3" key="1">
    <citation type="submission" date="2021-03" db="EMBL/GenBank/DDBJ databases">
        <authorList>
            <person name="Shang D.-D."/>
            <person name="Du Z.-J."/>
            <person name="Chen G.-J."/>
        </authorList>
    </citation>
    <scope>NUCLEOTIDE SEQUENCE [LARGE SCALE GENOMIC DNA]</scope>
    <source>
        <strain evidence="2 3">F2608</strain>
    </source>
</reference>
<proteinExistence type="predicted"/>
<sequence length="96" mass="10076">MLGLPLLLALASCSSLPDITIPESTPAQPTRSHQLPDGVFSQCPPFDPEKTMCTAQYDPVCVKGKTGNLISYRTAGNACSACSTPEAIGYVKGECL</sequence>
<name>A0AAW4IMH5_9GAMM</name>
<gene>
    <name evidence="2" type="ORF">J3491_02090</name>
</gene>
<dbReference type="EMBL" id="JAGBKN010000003">
    <property type="protein sequence ID" value="MBO1516125.1"/>
    <property type="molecule type" value="Genomic_DNA"/>
</dbReference>
<evidence type="ECO:0000313" key="3">
    <source>
        <dbReference type="Proteomes" id="UP000664161"/>
    </source>
</evidence>
<accession>A0AAW4IMH5</accession>
<dbReference type="Proteomes" id="UP000664161">
    <property type="component" value="Unassembled WGS sequence"/>
</dbReference>
<keyword evidence="3" id="KW-1185">Reference proteome</keyword>
<keyword evidence="1" id="KW-0732">Signal</keyword>
<feature type="signal peptide" evidence="1">
    <location>
        <begin position="1"/>
        <end position="17"/>
    </location>
</feature>
<protein>
    <recommendedName>
        <fullName evidence="4">Kazal-like domain-containing protein</fullName>
    </recommendedName>
</protein>
<evidence type="ECO:0000256" key="1">
    <source>
        <dbReference type="SAM" id="SignalP"/>
    </source>
</evidence>
<evidence type="ECO:0008006" key="4">
    <source>
        <dbReference type="Google" id="ProtNLM"/>
    </source>
</evidence>
<comment type="caution">
    <text evidence="2">The sequence shown here is derived from an EMBL/GenBank/DDBJ whole genome shotgun (WGS) entry which is preliminary data.</text>
</comment>
<evidence type="ECO:0000313" key="2">
    <source>
        <dbReference type="EMBL" id="MBO1516125.1"/>
    </source>
</evidence>
<organism evidence="2 3">
    <name type="scientific">Psychrobacter halodurans</name>
    <dbReference type="NCBI Taxonomy" id="2818439"/>
    <lineage>
        <taxon>Bacteria</taxon>
        <taxon>Pseudomonadati</taxon>
        <taxon>Pseudomonadota</taxon>
        <taxon>Gammaproteobacteria</taxon>
        <taxon>Moraxellales</taxon>
        <taxon>Moraxellaceae</taxon>
        <taxon>Psychrobacter</taxon>
    </lineage>
</organism>
<dbReference type="AlphaFoldDB" id="A0AAW4IMH5"/>
<feature type="chain" id="PRO_5043744689" description="Kazal-like domain-containing protein" evidence="1">
    <location>
        <begin position="18"/>
        <end position="96"/>
    </location>
</feature>